<dbReference type="EMBL" id="CP092880">
    <property type="protein sequence ID" value="UYV79937.1"/>
    <property type="molecule type" value="Genomic_DNA"/>
</dbReference>
<evidence type="ECO:0000256" key="1">
    <source>
        <dbReference type="SAM" id="MobiDB-lite"/>
    </source>
</evidence>
<proteinExistence type="predicted"/>
<protein>
    <recommendedName>
        <fullName evidence="4">Transposase</fullName>
    </recommendedName>
</protein>
<name>A0ABY6LIA0_9ARAC</name>
<dbReference type="InterPro" id="IPR036397">
    <property type="entry name" value="RNaseH_sf"/>
</dbReference>
<dbReference type="InterPro" id="IPR052709">
    <property type="entry name" value="Transposase-MT_Hybrid"/>
</dbReference>
<dbReference type="Proteomes" id="UP001235939">
    <property type="component" value="Chromosome 18"/>
</dbReference>
<accession>A0ABY6LIA0</accession>
<evidence type="ECO:0008006" key="4">
    <source>
        <dbReference type="Google" id="ProtNLM"/>
    </source>
</evidence>
<evidence type="ECO:0000313" key="3">
    <source>
        <dbReference type="Proteomes" id="UP001235939"/>
    </source>
</evidence>
<dbReference type="PANTHER" id="PTHR46060:SF1">
    <property type="entry name" value="MARINER MOS1 TRANSPOSASE-LIKE PROTEIN"/>
    <property type="match status" value="1"/>
</dbReference>
<dbReference type="Gene3D" id="3.30.420.10">
    <property type="entry name" value="Ribonuclease H-like superfamily/Ribonuclease H"/>
    <property type="match status" value="1"/>
</dbReference>
<dbReference type="PANTHER" id="PTHR46060">
    <property type="entry name" value="MARINER MOS1 TRANSPOSASE-LIKE PROTEIN"/>
    <property type="match status" value="1"/>
</dbReference>
<feature type="compositionally biased region" description="Polar residues" evidence="1">
    <location>
        <begin position="216"/>
        <end position="229"/>
    </location>
</feature>
<evidence type="ECO:0000313" key="2">
    <source>
        <dbReference type="EMBL" id="UYV79937.1"/>
    </source>
</evidence>
<keyword evidence="3" id="KW-1185">Reference proteome</keyword>
<reference evidence="2 3" key="1">
    <citation type="submission" date="2022-01" db="EMBL/GenBank/DDBJ databases">
        <title>A chromosomal length assembly of Cordylochernes scorpioides.</title>
        <authorList>
            <person name="Zeh D."/>
            <person name="Zeh J."/>
        </authorList>
    </citation>
    <scope>NUCLEOTIDE SEQUENCE [LARGE SCALE GENOMIC DNA]</scope>
    <source>
        <strain evidence="2">IN4F17</strain>
        <tissue evidence="2">Whole Body</tissue>
    </source>
</reference>
<organism evidence="2 3">
    <name type="scientific">Cordylochernes scorpioides</name>
    <dbReference type="NCBI Taxonomy" id="51811"/>
    <lineage>
        <taxon>Eukaryota</taxon>
        <taxon>Metazoa</taxon>
        <taxon>Ecdysozoa</taxon>
        <taxon>Arthropoda</taxon>
        <taxon>Chelicerata</taxon>
        <taxon>Arachnida</taxon>
        <taxon>Pseudoscorpiones</taxon>
        <taxon>Cheliferoidea</taxon>
        <taxon>Chernetidae</taxon>
        <taxon>Cordylochernes</taxon>
    </lineage>
</organism>
<gene>
    <name evidence="2" type="ORF">LAZ67_18001151</name>
</gene>
<sequence length="229" mass="26445">MMTYQLMKKLSISKGSVLKLLSDVGYQKLCSKWVLKLLTQEIMQNQKEICLDLIESYPGPASEAFKGVIMCDETWFYHYGPSLKCQSMQWTHKMSLVKKKPRLYLSRDKIMITDKCKTSHSATVFLAQISRYGWTLMPHPAYSPDLPPSEFYLFATKWRIESIREAMQDSREGSMTIFDSFTTAFTTSRDFTGKRNRSNLPSGMRMMPKFPRKKNPTITSAKLRNGTAK</sequence>
<feature type="region of interest" description="Disordered" evidence="1">
    <location>
        <begin position="192"/>
        <end position="229"/>
    </location>
</feature>